<protein>
    <submittedName>
        <fullName evidence="1">Uncharacterized protein</fullName>
    </submittedName>
</protein>
<organism evidence="1 2">
    <name type="scientific">Roseiconus lacunae</name>
    <dbReference type="NCBI Taxonomy" id="2605694"/>
    <lineage>
        <taxon>Bacteria</taxon>
        <taxon>Pseudomonadati</taxon>
        <taxon>Planctomycetota</taxon>
        <taxon>Planctomycetia</taxon>
        <taxon>Pirellulales</taxon>
        <taxon>Pirellulaceae</taxon>
        <taxon>Roseiconus</taxon>
    </lineage>
</organism>
<dbReference type="RefSeq" id="WP_289167296.1">
    <property type="nucleotide sequence ID" value="NZ_JASZZN010000033.1"/>
</dbReference>
<evidence type="ECO:0000313" key="2">
    <source>
        <dbReference type="Proteomes" id="UP001239462"/>
    </source>
</evidence>
<evidence type="ECO:0000313" key="1">
    <source>
        <dbReference type="EMBL" id="MDM4019214.1"/>
    </source>
</evidence>
<proteinExistence type="predicted"/>
<dbReference type="EMBL" id="JASZZN010000033">
    <property type="protein sequence ID" value="MDM4019214.1"/>
    <property type="molecule type" value="Genomic_DNA"/>
</dbReference>
<comment type="caution">
    <text evidence="1">The sequence shown here is derived from an EMBL/GenBank/DDBJ whole genome shotgun (WGS) entry which is preliminary data.</text>
</comment>
<sequence>MSLIAGYMKDKGTGIGGGYEIRTVPFLKMIGLTPSNGKFIIQGTQKQIKGWLGEHGNLVVKTDEHFDTFHVTVGKLNSSNAAKIYLEEFFKGFVPNGGAIARVASFFRKDNWALILRIGAINARIPHKTFPTNTRVSEVVSAGRGLKLASDVDAVGVVGDALDAASLLG</sequence>
<reference evidence="1 2" key="1">
    <citation type="submission" date="2023-06" db="EMBL/GenBank/DDBJ databases">
        <title>Roseiconus lacunae JC819 isolated from Gulf of Mannar region, Tamil Nadu.</title>
        <authorList>
            <person name="Pk S."/>
            <person name="Ch S."/>
            <person name="Ch V.R."/>
        </authorList>
    </citation>
    <scope>NUCLEOTIDE SEQUENCE [LARGE SCALE GENOMIC DNA]</scope>
    <source>
        <strain evidence="1 2">JC819</strain>
    </source>
</reference>
<dbReference type="Proteomes" id="UP001239462">
    <property type="component" value="Unassembled WGS sequence"/>
</dbReference>
<gene>
    <name evidence="1" type="ORF">QTN89_27410</name>
</gene>
<accession>A0ABT7PRS9</accession>
<name>A0ABT7PRS9_9BACT</name>
<keyword evidence="2" id="KW-1185">Reference proteome</keyword>